<keyword evidence="3" id="KW-1185">Reference proteome</keyword>
<dbReference type="Proteomes" id="UP000005926">
    <property type="component" value="Unassembled WGS sequence"/>
</dbReference>
<dbReference type="AlphaFoldDB" id="C8NFR2"/>
<dbReference type="eggNOG" id="COG1573">
    <property type="taxonomic scope" value="Bacteria"/>
</dbReference>
<dbReference type="PANTHER" id="PTHR42160">
    <property type="entry name" value="URACIL-DNA GLYCOSYLASE SUPERFAMILY PROTEIN"/>
    <property type="match status" value="1"/>
</dbReference>
<sequence length="213" mass="24704">MQSIKNGSILSVKGGIWMQEIQKLMKKIEADPQNTEYTKAGIQPLFSAPRRAKILIVGQAPGIKAQESRLFWNDKSGDNLRTWMGVTRDFFYQSDLFAVVPMDYYYPGKGKSGDLPPRKGFAEKWHEKTLALMPDIELIILVGKYAQDYYLKDTKKKNLTETVKAYKEYLPKMFPLVHPSPLNRRWMAKNPWFEKEVLPEFQKRVQEIIKGAK</sequence>
<gene>
    <name evidence="2" type="ORF">HMPREF0444_0757</name>
</gene>
<comment type="caution">
    <text evidence="2">The sequence shown here is derived from an EMBL/GenBank/DDBJ whole genome shotgun (WGS) entry which is preliminary data.</text>
</comment>
<dbReference type="PANTHER" id="PTHR42160:SF1">
    <property type="entry name" value="URACIL-DNA GLYCOSYLASE SUPERFAMILY PROTEIN"/>
    <property type="match status" value="1"/>
</dbReference>
<evidence type="ECO:0000313" key="2">
    <source>
        <dbReference type="EMBL" id="EEW37398.1"/>
    </source>
</evidence>
<dbReference type="SUPFAM" id="SSF52141">
    <property type="entry name" value="Uracil-DNA glycosylase-like"/>
    <property type="match status" value="1"/>
</dbReference>
<reference evidence="2 3" key="1">
    <citation type="submission" date="2009-08" db="EMBL/GenBank/DDBJ databases">
        <authorList>
            <person name="Muzny D."/>
            <person name="Qin X."/>
            <person name="Deng J."/>
            <person name="Jiang H."/>
            <person name="Liu Y."/>
            <person name="Qu J."/>
            <person name="Song X.-Z."/>
            <person name="Zhang L."/>
            <person name="Thornton R."/>
            <person name="Coyle M."/>
            <person name="Francisco L."/>
            <person name="Jackson L."/>
            <person name="Javaid M."/>
            <person name="Korchina V."/>
            <person name="Kovar C."/>
            <person name="Mata R."/>
            <person name="Mathew T."/>
            <person name="Ngo R."/>
            <person name="Nguyen L."/>
            <person name="Nguyen N."/>
            <person name="Okwuonu G."/>
            <person name="Ongeri F."/>
            <person name="Pham C."/>
            <person name="Simmons D."/>
            <person name="Wilczek-Boney K."/>
            <person name="Hale W."/>
            <person name="Jakkamsetti A."/>
            <person name="Pham P."/>
            <person name="Ruth R."/>
            <person name="San Lucas F."/>
            <person name="Warren J."/>
            <person name="Zhang J."/>
            <person name="Zhao Z."/>
            <person name="Zhou C."/>
            <person name="Zhu D."/>
            <person name="Lee S."/>
            <person name="Bess C."/>
            <person name="Blankenburg K."/>
            <person name="Forbes L."/>
            <person name="Fu Q."/>
            <person name="Gubbala S."/>
            <person name="Hirani K."/>
            <person name="Jayaseelan J.C."/>
            <person name="Lara F."/>
            <person name="Munidasa M."/>
            <person name="Palculict T."/>
            <person name="Patil S."/>
            <person name="Pu L.-L."/>
            <person name="Saada N."/>
            <person name="Tang L."/>
            <person name="Weissenberger G."/>
            <person name="Zhu Y."/>
            <person name="Hemphill L."/>
            <person name="Shang Y."/>
            <person name="Youmans B."/>
            <person name="Ayvaz T."/>
            <person name="Ross M."/>
            <person name="Santibanez J."/>
            <person name="Aqrawi P."/>
            <person name="Gross S."/>
            <person name="Joshi V."/>
            <person name="Fowler G."/>
            <person name="Nazareth L."/>
            <person name="Reid J."/>
            <person name="Worley K."/>
            <person name="Petrosino J."/>
            <person name="Highlander S."/>
            <person name="Gibbs R."/>
        </authorList>
    </citation>
    <scope>NUCLEOTIDE SEQUENCE [LARGE SCALE GENOMIC DNA]</scope>
    <source>
        <strain evidence="2 3">ATCC 49175</strain>
    </source>
</reference>
<dbReference type="SMART" id="SM00986">
    <property type="entry name" value="UDG"/>
    <property type="match status" value="1"/>
</dbReference>
<dbReference type="Gene3D" id="3.40.470.10">
    <property type="entry name" value="Uracil-DNA glycosylase-like domain"/>
    <property type="match status" value="1"/>
</dbReference>
<dbReference type="CDD" id="cd10033">
    <property type="entry name" value="UDG_like"/>
    <property type="match status" value="1"/>
</dbReference>
<name>C8NFR2_9LACT</name>
<evidence type="ECO:0000313" key="3">
    <source>
        <dbReference type="Proteomes" id="UP000005926"/>
    </source>
</evidence>
<protein>
    <submittedName>
        <fullName evidence="2">Uracil-DNA glycosylase family protein</fullName>
    </submittedName>
</protein>
<dbReference type="InterPro" id="IPR036895">
    <property type="entry name" value="Uracil-DNA_glycosylase-like_sf"/>
</dbReference>
<dbReference type="InterPro" id="IPR005122">
    <property type="entry name" value="Uracil-DNA_glycosylase-like"/>
</dbReference>
<dbReference type="HOGENOM" id="CLU_075800_0_0_9"/>
<dbReference type="EMBL" id="ACKZ01000016">
    <property type="protein sequence ID" value="EEW37398.1"/>
    <property type="molecule type" value="Genomic_DNA"/>
</dbReference>
<proteinExistence type="predicted"/>
<dbReference type="STRING" id="638301.HMPREF0444_0757"/>
<dbReference type="InterPro" id="IPR047124">
    <property type="entry name" value="HI_0220.2"/>
</dbReference>
<feature type="domain" description="Uracil-DNA glycosylase-like" evidence="1">
    <location>
        <begin position="45"/>
        <end position="202"/>
    </location>
</feature>
<dbReference type="Pfam" id="PF03167">
    <property type="entry name" value="UDG"/>
    <property type="match status" value="1"/>
</dbReference>
<evidence type="ECO:0000259" key="1">
    <source>
        <dbReference type="SMART" id="SM00986"/>
    </source>
</evidence>
<accession>C8NFR2</accession>
<dbReference type="SMART" id="SM00987">
    <property type="entry name" value="UreE_C"/>
    <property type="match status" value="1"/>
</dbReference>
<organism evidence="2 3">
    <name type="scientific">Granulicatella adiacens ATCC 49175</name>
    <dbReference type="NCBI Taxonomy" id="638301"/>
    <lineage>
        <taxon>Bacteria</taxon>
        <taxon>Bacillati</taxon>
        <taxon>Bacillota</taxon>
        <taxon>Bacilli</taxon>
        <taxon>Lactobacillales</taxon>
        <taxon>Carnobacteriaceae</taxon>
        <taxon>Granulicatella</taxon>
    </lineage>
</organism>